<dbReference type="EMBL" id="JAGRRH010000006">
    <property type="protein sequence ID" value="KAG7368035.1"/>
    <property type="molecule type" value="Genomic_DNA"/>
</dbReference>
<keyword evidence="5" id="KW-0472">Membrane</keyword>
<keyword evidence="3" id="KW-0560">Oxidoreductase</keyword>
<comment type="similarity">
    <text evidence="1">Belongs to the glutathione peroxidase family.</text>
</comment>
<dbReference type="Proteomes" id="UP000693970">
    <property type="component" value="Unassembled WGS sequence"/>
</dbReference>
<feature type="transmembrane region" description="Helical" evidence="5">
    <location>
        <begin position="50"/>
        <end position="73"/>
    </location>
</feature>
<keyword evidence="5" id="KW-1133">Transmembrane helix</keyword>
<keyword evidence="7" id="KW-1185">Reference proteome</keyword>
<evidence type="ECO:0000256" key="4">
    <source>
        <dbReference type="SAM" id="MobiDB-lite"/>
    </source>
</evidence>
<sequence>MLRRNAAAEASSTTTQNVTPVTGGSGHVLDGRNNNRKSSRKTTKKRQQNAIMRGCVIVLIALVLMVLLLVSIVTRSSNPKIQKYTPSKLRRNRNFVIQETDGENLEKEEHDTAKVGRSSNAGRVGDFLPPNSVYKVSMEMSYEELSILQEKYRQKGFSVLAFPINDFRQELPSNEEIETWVHHNFPQALFPMFRLSSLEENPVFSSIRKQLPEQTPKWNFFKYLVDGNGRVVKVYDHRTNPLALISDIEAMLEANNLEGGGKLVTE</sequence>
<reference evidence="6" key="2">
    <citation type="submission" date="2021-04" db="EMBL/GenBank/DDBJ databases">
        <authorList>
            <person name="Podell S."/>
        </authorList>
    </citation>
    <scope>NUCLEOTIDE SEQUENCE</scope>
    <source>
        <strain evidence="6">Hildebrandi</strain>
    </source>
</reference>
<feature type="compositionally biased region" description="Polar residues" evidence="4">
    <location>
        <begin position="10"/>
        <end position="22"/>
    </location>
</feature>
<dbReference type="OrthoDB" id="446890at2759"/>
<dbReference type="InterPro" id="IPR000889">
    <property type="entry name" value="Glutathione_peroxidase"/>
</dbReference>
<name>A0A9K3Q2H8_9STRA</name>
<evidence type="ECO:0000256" key="2">
    <source>
        <dbReference type="ARBA" id="ARBA00022559"/>
    </source>
</evidence>
<feature type="region of interest" description="Disordered" evidence="4">
    <location>
        <begin position="1"/>
        <end position="47"/>
    </location>
</feature>
<dbReference type="GO" id="GO:0006979">
    <property type="term" value="P:response to oxidative stress"/>
    <property type="evidence" value="ECO:0007669"/>
    <property type="project" value="InterPro"/>
</dbReference>
<feature type="compositionally biased region" description="Basic residues" evidence="4">
    <location>
        <begin position="34"/>
        <end position="47"/>
    </location>
</feature>
<reference evidence="6" key="1">
    <citation type="journal article" date="2021" name="Sci. Rep.">
        <title>Diploid genomic architecture of Nitzschia inconspicua, an elite biomass production diatom.</title>
        <authorList>
            <person name="Oliver A."/>
            <person name="Podell S."/>
            <person name="Pinowska A."/>
            <person name="Traller J.C."/>
            <person name="Smith S.R."/>
            <person name="McClure R."/>
            <person name="Beliaev A."/>
            <person name="Bohutskyi P."/>
            <person name="Hill E.A."/>
            <person name="Rabines A."/>
            <person name="Zheng H."/>
            <person name="Allen L.Z."/>
            <person name="Kuo A."/>
            <person name="Grigoriev I.V."/>
            <person name="Allen A.E."/>
            <person name="Hazlebeck D."/>
            <person name="Allen E.E."/>
        </authorList>
    </citation>
    <scope>NUCLEOTIDE SEQUENCE</scope>
    <source>
        <strain evidence="6">Hildebrandi</strain>
    </source>
</reference>
<dbReference type="PANTHER" id="PTHR11592:SF78">
    <property type="entry name" value="GLUTATHIONE PEROXIDASE"/>
    <property type="match status" value="1"/>
</dbReference>
<protein>
    <submittedName>
        <fullName evidence="6">Glutathione S-transferase domain containing protein</fullName>
    </submittedName>
</protein>
<keyword evidence="2" id="KW-0575">Peroxidase</keyword>
<evidence type="ECO:0000313" key="7">
    <source>
        <dbReference type="Proteomes" id="UP000693970"/>
    </source>
</evidence>
<organism evidence="6 7">
    <name type="scientific">Nitzschia inconspicua</name>
    <dbReference type="NCBI Taxonomy" id="303405"/>
    <lineage>
        <taxon>Eukaryota</taxon>
        <taxon>Sar</taxon>
        <taxon>Stramenopiles</taxon>
        <taxon>Ochrophyta</taxon>
        <taxon>Bacillariophyta</taxon>
        <taxon>Bacillariophyceae</taxon>
        <taxon>Bacillariophycidae</taxon>
        <taxon>Bacillariales</taxon>
        <taxon>Bacillariaceae</taxon>
        <taxon>Nitzschia</taxon>
    </lineage>
</organism>
<evidence type="ECO:0000256" key="5">
    <source>
        <dbReference type="SAM" id="Phobius"/>
    </source>
</evidence>
<dbReference type="GO" id="GO:0004601">
    <property type="term" value="F:peroxidase activity"/>
    <property type="evidence" value="ECO:0007669"/>
    <property type="project" value="UniProtKB-KW"/>
</dbReference>
<dbReference type="AlphaFoldDB" id="A0A9K3Q2H8"/>
<evidence type="ECO:0000256" key="3">
    <source>
        <dbReference type="ARBA" id="ARBA00023002"/>
    </source>
</evidence>
<gene>
    <name evidence="6" type="ORF">IV203_030778</name>
</gene>
<accession>A0A9K3Q2H8</accession>
<comment type="caution">
    <text evidence="6">The sequence shown here is derived from an EMBL/GenBank/DDBJ whole genome shotgun (WGS) entry which is preliminary data.</text>
</comment>
<dbReference type="PANTHER" id="PTHR11592">
    <property type="entry name" value="GLUTATHIONE PEROXIDASE"/>
    <property type="match status" value="1"/>
</dbReference>
<evidence type="ECO:0000256" key="1">
    <source>
        <dbReference type="ARBA" id="ARBA00006926"/>
    </source>
</evidence>
<evidence type="ECO:0000313" key="6">
    <source>
        <dbReference type="EMBL" id="KAG7368035.1"/>
    </source>
</evidence>
<keyword evidence="5" id="KW-0812">Transmembrane</keyword>
<dbReference type="Pfam" id="PF00255">
    <property type="entry name" value="GSHPx"/>
    <property type="match status" value="1"/>
</dbReference>
<proteinExistence type="inferred from homology"/>
<dbReference type="PROSITE" id="PS51355">
    <property type="entry name" value="GLUTATHIONE_PEROXID_3"/>
    <property type="match status" value="1"/>
</dbReference>